<sequence length="206" mass="21735">MPRKQLSGSFQEYLTVPADSLILIPDHLIKRVPDAAALCGALCSGSAGLMAIRAVKIRAQDVVVVVGVGGAIGQYATSIARNVYGAKVIGINMGSKVAAMEKDGYSEYVDVLLPAPADNASPDSWDLFVRSILECCTHLRPDKSIKRAADALIVAASSAAAFRNLEDYVCDGGWIVCSGRAGFLMGYGSPCPYMMLLSGTSMLQAR</sequence>
<dbReference type="PANTHER" id="PTHR42940:SF6">
    <property type="entry name" value="DEHYDROGENASE, PUTATIVE (AFU_ORTHOLOGUE AFUA_2G04590)-RELATED"/>
    <property type="match status" value="1"/>
</dbReference>
<dbReference type="SUPFAM" id="SSF50129">
    <property type="entry name" value="GroES-like"/>
    <property type="match status" value="1"/>
</dbReference>
<dbReference type="AlphaFoldDB" id="A0AA37H2R8"/>
<dbReference type="EMBL" id="BPPX01000060">
    <property type="protein sequence ID" value="GJC90827.1"/>
    <property type="molecule type" value="Genomic_DNA"/>
</dbReference>
<keyword evidence="3" id="KW-0862">Zinc</keyword>
<evidence type="ECO:0008006" key="7">
    <source>
        <dbReference type="Google" id="ProtNLM"/>
    </source>
</evidence>
<evidence type="ECO:0000313" key="5">
    <source>
        <dbReference type="EMBL" id="GJC90827.1"/>
    </source>
</evidence>
<organism evidence="5 6">
    <name type="scientific">Colletotrichum liriopes</name>
    <dbReference type="NCBI Taxonomy" id="708192"/>
    <lineage>
        <taxon>Eukaryota</taxon>
        <taxon>Fungi</taxon>
        <taxon>Dikarya</taxon>
        <taxon>Ascomycota</taxon>
        <taxon>Pezizomycotina</taxon>
        <taxon>Sordariomycetes</taxon>
        <taxon>Hypocreomycetidae</taxon>
        <taxon>Glomerellales</taxon>
        <taxon>Glomerellaceae</taxon>
        <taxon>Colletotrichum</taxon>
        <taxon>Colletotrichum spaethianum species complex</taxon>
    </lineage>
</organism>
<dbReference type="Gene3D" id="3.40.50.720">
    <property type="entry name" value="NAD(P)-binding Rossmann-like Domain"/>
    <property type="match status" value="1"/>
</dbReference>
<evidence type="ECO:0000313" key="6">
    <source>
        <dbReference type="Proteomes" id="UP001055172"/>
    </source>
</evidence>
<accession>A0AA37H2R8</accession>
<dbReference type="Gene3D" id="3.90.180.10">
    <property type="entry name" value="Medium-chain alcohol dehydrogenases, catalytic domain"/>
    <property type="match status" value="1"/>
</dbReference>
<evidence type="ECO:0000256" key="4">
    <source>
        <dbReference type="ARBA" id="ARBA00023002"/>
    </source>
</evidence>
<evidence type="ECO:0000256" key="1">
    <source>
        <dbReference type="ARBA" id="ARBA00001947"/>
    </source>
</evidence>
<dbReference type="GO" id="GO:0046872">
    <property type="term" value="F:metal ion binding"/>
    <property type="evidence" value="ECO:0007669"/>
    <property type="project" value="UniProtKB-KW"/>
</dbReference>
<protein>
    <recommendedName>
        <fullName evidence="7">Alcohol dehydrogenase-like C-terminal domain-containing protein</fullName>
    </recommendedName>
</protein>
<name>A0AA37H2R8_9PEZI</name>
<dbReference type="InterPro" id="IPR011032">
    <property type="entry name" value="GroES-like_sf"/>
</dbReference>
<reference evidence="5 6" key="1">
    <citation type="submission" date="2021-07" db="EMBL/GenBank/DDBJ databases">
        <title>Genome data of Colletotrichum spaethianum.</title>
        <authorList>
            <person name="Utami Y.D."/>
            <person name="Hiruma K."/>
        </authorList>
    </citation>
    <scope>NUCLEOTIDE SEQUENCE [LARGE SCALE GENOMIC DNA]</scope>
    <source>
        <strain evidence="5 6">MAFF 242679</strain>
    </source>
</reference>
<dbReference type="InterPro" id="IPR036291">
    <property type="entry name" value="NAD(P)-bd_dom_sf"/>
</dbReference>
<comment type="cofactor">
    <cofactor evidence="1">
        <name>Zn(2+)</name>
        <dbReference type="ChEBI" id="CHEBI:29105"/>
    </cofactor>
</comment>
<evidence type="ECO:0000256" key="3">
    <source>
        <dbReference type="ARBA" id="ARBA00022833"/>
    </source>
</evidence>
<evidence type="ECO:0000256" key="2">
    <source>
        <dbReference type="ARBA" id="ARBA00022723"/>
    </source>
</evidence>
<gene>
    <name evidence="5" type="ORF">ColLi_13665</name>
</gene>
<dbReference type="PANTHER" id="PTHR42940">
    <property type="entry name" value="ALCOHOL DEHYDROGENASE 1-RELATED"/>
    <property type="match status" value="1"/>
</dbReference>
<keyword evidence="6" id="KW-1185">Reference proteome</keyword>
<comment type="caution">
    <text evidence="5">The sequence shown here is derived from an EMBL/GenBank/DDBJ whole genome shotgun (WGS) entry which is preliminary data.</text>
</comment>
<keyword evidence="2" id="KW-0479">Metal-binding</keyword>
<dbReference type="GO" id="GO:0005737">
    <property type="term" value="C:cytoplasm"/>
    <property type="evidence" value="ECO:0007669"/>
    <property type="project" value="TreeGrafter"/>
</dbReference>
<dbReference type="SUPFAM" id="SSF51735">
    <property type="entry name" value="NAD(P)-binding Rossmann-fold domains"/>
    <property type="match status" value="1"/>
</dbReference>
<dbReference type="GO" id="GO:0004022">
    <property type="term" value="F:alcohol dehydrogenase (NAD+) activity"/>
    <property type="evidence" value="ECO:0007669"/>
    <property type="project" value="TreeGrafter"/>
</dbReference>
<keyword evidence="4" id="KW-0560">Oxidoreductase</keyword>
<proteinExistence type="predicted"/>
<dbReference type="Proteomes" id="UP001055172">
    <property type="component" value="Unassembled WGS sequence"/>
</dbReference>